<dbReference type="AlphaFoldDB" id="A0AAD9I7Y7"/>
<dbReference type="PANTHER" id="PTHR11705">
    <property type="entry name" value="PROTEASE FAMILY M14 CARBOXYPEPTIDASE A,B"/>
    <property type="match status" value="1"/>
</dbReference>
<comment type="similarity">
    <text evidence="4 15">Belongs to the peptidase M14 family.</text>
</comment>
<keyword evidence="9" id="KW-0862">Zinc</keyword>
<dbReference type="InterPro" id="IPR000834">
    <property type="entry name" value="Peptidase_M14"/>
</dbReference>
<evidence type="ECO:0000313" key="17">
    <source>
        <dbReference type="EMBL" id="KAK2072264.1"/>
    </source>
</evidence>
<dbReference type="InterPro" id="IPR057246">
    <property type="entry name" value="CARBOXYPEPT_ZN_1"/>
</dbReference>
<keyword evidence="18" id="KW-1185">Reference proteome</keyword>
<evidence type="ECO:0000256" key="3">
    <source>
        <dbReference type="ARBA" id="ARBA00004613"/>
    </source>
</evidence>
<protein>
    <recommendedName>
        <fullName evidence="13">Inactive metallocarboxypeptidase ECM14</fullName>
    </recommendedName>
    <alternativeName>
        <fullName evidence="14">Inactive metallocarboxypeptidase ecm14</fullName>
    </alternativeName>
</protein>
<comment type="cofactor">
    <cofactor evidence="1">
        <name>Zn(2+)</name>
        <dbReference type="ChEBI" id="CHEBI:29105"/>
    </cofactor>
</comment>
<keyword evidence="7" id="KW-0479">Metal-binding</keyword>
<evidence type="ECO:0000256" key="12">
    <source>
        <dbReference type="ARBA" id="ARBA00025210"/>
    </source>
</evidence>
<evidence type="ECO:0000313" key="18">
    <source>
        <dbReference type="Proteomes" id="UP001217918"/>
    </source>
</evidence>
<comment type="caution">
    <text evidence="17">The sequence shown here is derived from an EMBL/GenBank/DDBJ whole genome shotgun (WGS) entry which is preliminary data.</text>
</comment>
<evidence type="ECO:0000256" key="9">
    <source>
        <dbReference type="ARBA" id="ARBA00022833"/>
    </source>
</evidence>
<proteinExistence type="inferred from homology"/>
<dbReference type="PRINTS" id="PR00765">
    <property type="entry name" value="CRBOXYPTASEA"/>
</dbReference>
<dbReference type="Proteomes" id="UP001217918">
    <property type="component" value="Unassembled WGS sequence"/>
</dbReference>
<accession>A0AAD9I7Y7</accession>
<dbReference type="PROSITE" id="PS00132">
    <property type="entry name" value="CARBOXYPEPT_ZN_1"/>
    <property type="match status" value="1"/>
</dbReference>
<dbReference type="SMART" id="SM00631">
    <property type="entry name" value="Zn_pept"/>
    <property type="match status" value="1"/>
</dbReference>
<evidence type="ECO:0000256" key="1">
    <source>
        <dbReference type="ARBA" id="ARBA00001947"/>
    </source>
</evidence>
<evidence type="ECO:0000256" key="10">
    <source>
        <dbReference type="ARBA" id="ARBA00023157"/>
    </source>
</evidence>
<feature type="domain" description="Peptidase M14" evidence="16">
    <location>
        <begin position="164"/>
        <end position="483"/>
    </location>
</feature>
<dbReference type="PROSITE" id="PS52035">
    <property type="entry name" value="PEPTIDASE_M14"/>
    <property type="match status" value="1"/>
</dbReference>
<organism evidence="17 18">
    <name type="scientific">Phyllachora maydis</name>
    <dbReference type="NCBI Taxonomy" id="1825666"/>
    <lineage>
        <taxon>Eukaryota</taxon>
        <taxon>Fungi</taxon>
        <taxon>Dikarya</taxon>
        <taxon>Ascomycota</taxon>
        <taxon>Pezizomycotina</taxon>
        <taxon>Sordariomycetes</taxon>
        <taxon>Sordariomycetidae</taxon>
        <taxon>Phyllachorales</taxon>
        <taxon>Phyllachoraceae</taxon>
        <taxon>Phyllachora</taxon>
    </lineage>
</organism>
<keyword evidence="11" id="KW-0961">Cell wall biogenesis/degradation</keyword>
<dbReference type="EMBL" id="JAQQPM010000006">
    <property type="protein sequence ID" value="KAK2072264.1"/>
    <property type="molecule type" value="Genomic_DNA"/>
</dbReference>
<dbReference type="GO" id="GO:0006508">
    <property type="term" value="P:proteolysis"/>
    <property type="evidence" value="ECO:0007669"/>
    <property type="project" value="InterPro"/>
</dbReference>
<comment type="caution">
    <text evidence="15">Lacks conserved residue(s) required for the propagation of feature annotation.</text>
</comment>
<dbReference type="Pfam" id="PF00246">
    <property type="entry name" value="Peptidase_M14"/>
    <property type="match status" value="1"/>
</dbReference>
<dbReference type="GO" id="GO:0005576">
    <property type="term" value="C:extracellular region"/>
    <property type="evidence" value="ECO:0007669"/>
    <property type="project" value="UniProtKB-SubCell"/>
</dbReference>
<dbReference type="SUPFAM" id="SSF53187">
    <property type="entry name" value="Zn-dependent exopeptidases"/>
    <property type="match status" value="1"/>
</dbReference>
<evidence type="ECO:0000256" key="15">
    <source>
        <dbReference type="PROSITE-ProRule" id="PRU01379"/>
    </source>
</evidence>
<evidence type="ECO:0000256" key="6">
    <source>
        <dbReference type="ARBA" id="ARBA00022554"/>
    </source>
</evidence>
<keyword evidence="5" id="KW-0964">Secreted</keyword>
<evidence type="ECO:0000256" key="2">
    <source>
        <dbReference type="ARBA" id="ARBA00004116"/>
    </source>
</evidence>
<evidence type="ECO:0000256" key="8">
    <source>
        <dbReference type="ARBA" id="ARBA00022729"/>
    </source>
</evidence>
<dbReference type="GO" id="GO:0004181">
    <property type="term" value="F:metallocarboxypeptidase activity"/>
    <property type="evidence" value="ECO:0007669"/>
    <property type="project" value="InterPro"/>
</dbReference>
<sequence>MPTRALYFLLHLGAAVICLFGLFALSRAALASARVPSLRWLRHSALSAKPVDDSGTRWQAVDQRFRDHVVVRFNVTNPDEEAALAAAAERLFLDVWAFTPDYVDVRLDKKHVSTLLSMLPSSPPPLPLITDLAAAVWTTFPLNAHAHAHAPPKGLEAEDIFFRNYQPLSAIAIWLRYLEAMFPSRVQLTSIGSSYEGRDIMALRLAADINEPASDDKPRKTVLLTGGIHGREWISTSTVNYLIWSFATAYGKDRVITKFLQQFDIVFLPVLNPDGYQYTWDTDRLWRKSRQPTPTRFCRGQDLDHAFGYAWDAADRATDPCSERYGGDAPFQAVEAAALAAWAVNRTRERHVRFVGLLDLHAYSQQVLFPFAHTCGADPPNLESLQELAVGLAKAIRVASGERYSVASACESAMARSSDDARPRIEARGGSLMDWVFHELGARFNYQIKLRDTGSYGFLLPPEQIVPTGEEMLAVMRYFGDYLLGNNGIERLPLIESPQGEDEQWRDLKRRKRR</sequence>
<dbReference type="FunFam" id="3.40.630.10:FF:000060">
    <property type="entry name" value="Putative metallocarboxypeptidase ecm14"/>
    <property type="match status" value="1"/>
</dbReference>
<reference evidence="17" key="1">
    <citation type="journal article" date="2023" name="Mol. Plant Microbe Interact.">
        <title>Elucidating the Obligate Nature and Biological Capacity of an Invasive Fungal Corn Pathogen.</title>
        <authorList>
            <person name="MacCready J.S."/>
            <person name="Roggenkamp E.M."/>
            <person name="Gdanetz K."/>
            <person name="Chilvers M.I."/>
        </authorList>
    </citation>
    <scope>NUCLEOTIDE SEQUENCE</scope>
    <source>
        <strain evidence="17">PM02</strain>
    </source>
</reference>
<evidence type="ECO:0000256" key="13">
    <source>
        <dbReference type="ARBA" id="ARBA00026187"/>
    </source>
</evidence>
<dbReference type="GO" id="GO:0005773">
    <property type="term" value="C:vacuole"/>
    <property type="evidence" value="ECO:0007669"/>
    <property type="project" value="UniProtKB-SubCell"/>
</dbReference>
<evidence type="ECO:0000256" key="14">
    <source>
        <dbReference type="ARBA" id="ARBA00026213"/>
    </source>
</evidence>
<evidence type="ECO:0000256" key="4">
    <source>
        <dbReference type="ARBA" id="ARBA00005988"/>
    </source>
</evidence>
<gene>
    <name evidence="17" type="ORF">P8C59_006630</name>
</gene>
<evidence type="ECO:0000256" key="11">
    <source>
        <dbReference type="ARBA" id="ARBA00023316"/>
    </source>
</evidence>
<dbReference type="GO" id="GO:0071555">
    <property type="term" value="P:cell wall organization"/>
    <property type="evidence" value="ECO:0007669"/>
    <property type="project" value="UniProtKB-KW"/>
</dbReference>
<comment type="subcellular location">
    <subcellularLocation>
        <location evidence="3">Secreted</location>
    </subcellularLocation>
    <subcellularLocation>
        <location evidence="2">Vacuole</location>
    </subcellularLocation>
</comment>
<dbReference type="Gene3D" id="3.40.630.10">
    <property type="entry name" value="Zn peptidases"/>
    <property type="match status" value="1"/>
</dbReference>
<evidence type="ECO:0000256" key="5">
    <source>
        <dbReference type="ARBA" id="ARBA00022525"/>
    </source>
</evidence>
<dbReference type="GO" id="GO:0008270">
    <property type="term" value="F:zinc ion binding"/>
    <property type="evidence" value="ECO:0007669"/>
    <property type="project" value="InterPro"/>
</dbReference>
<comment type="function">
    <text evidence="12">Inactive carboxypeptidase that may play a role in cell wall organization and biogenesis.</text>
</comment>
<keyword evidence="10" id="KW-1015">Disulfide bond</keyword>
<dbReference type="CDD" id="cd03860">
    <property type="entry name" value="M14_CP_A-B_like"/>
    <property type="match status" value="1"/>
</dbReference>
<keyword evidence="6" id="KW-0926">Vacuole</keyword>
<evidence type="ECO:0000259" key="16">
    <source>
        <dbReference type="PROSITE" id="PS52035"/>
    </source>
</evidence>
<keyword evidence="8" id="KW-0732">Signal</keyword>
<dbReference type="PANTHER" id="PTHR11705:SF147">
    <property type="entry name" value="INACTIVE METALLOCARBOXYPEPTIDASE ECM14"/>
    <property type="match status" value="1"/>
</dbReference>
<name>A0AAD9I7Y7_9PEZI</name>
<evidence type="ECO:0000256" key="7">
    <source>
        <dbReference type="ARBA" id="ARBA00022723"/>
    </source>
</evidence>